<accession>A0A418YCW6</accession>
<evidence type="ECO:0000259" key="1">
    <source>
        <dbReference type="Pfam" id="PF03724"/>
    </source>
</evidence>
<dbReference type="Gene3D" id="2.40.128.270">
    <property type="match status" value="1"/>
</dbReference>
<organism evidence="2 3">
    <name type="scientific">Motilimonas pumila</name>
    <dbReference type="NCBI Taxonomy" id="2303987"/>
    <lineage>
        <taxon>Bacteria</taxon>
        <taxon>Pseudomonadati</taxon>
        <taxon>Pseudomonadota</taxon>
        <taxon>Gammaproteobacteria</taxon>
        <taxon>Alteromonadales</taxon>
        <taxon>Alteromonadales genera incertae sedis</taxon>
        <taxon>Motilimonas</taxon>
    </lineage>
</organism>
<feature type="domain" description="DUF306" evidence="1">
    <location>
        <begin position="34"/>
        <end position="140"/>
    </location>
</feature>
<reference evidence="2 3" key="2">
    <citation type="submission" date="2019-01" db="EMBL/GenBank/DDBJ databases">
        <title>Motilimonas pumilus sp. nov., isolated from the gut of sea cucumber (Apostichopus japonicus).</title>
        <authorList>
            <person name="Wang F.-Q."/>
            <person name="Ren L.-H."/>
            <person name="Lin Y.-W."/>
            <person name="Sun G.-H."/>
            <person name="Du Z.-J."/>
            <person name="Zhao J.-X."/>
            <person name="Liu X.-J."/>
            <person name="Liu L.-J."/>
        </authorList>
    </citation>
    <scope>NUCLEOTIDE SEQUENCE [LARGE SCALE GENOMIC DNA]</scope>
    <source>
        <strain evidence="2 3">PLHSC7-2</strain>
    </source>
</reference>
<dbReference type="Proteomes" id="UP000283255">
    <property type="component" value="Unassembled WGS sequence"/>
</dbReference>
<dbReference type="OrthoDB" id="5348860at2"/>
<gene>
    <name evidence="2" type="ORF">D1Z90_13900</name>
</gene>
<proteinExistence type="predicted"/>
<comment type="caution">
    <text evidence="2">The sequence shown here is derived from an EMBL/GenBank/DDBJ whole genome shotgun (WGS) entry which is preliminary data.</text>
</comment>
<dbReference type="PANTHER" id="PTHR35535:SF1">
    <property type="entry name" value="HEAT SHOCK PROTEIN HSLJ"/>
    <property type="match status" value="1"/>
</dbReference>
<dbReference type="InterPro" id="IPR005184">
    <property type="entry name" value="DUF306_Meta_HslJ"/>
</dbReference>
<evidence type="ECO:0000313" key="2">
    <source>
        <dbReference type="EMBL" id="RJG42367.1"/>
    </source>
</evidence>
<name>A0A418YCW6_9GAMM</name>
<evidence type="ECO:0000313" key="3">
    <source>
        <dbReference type="Proteomes" id="UP000283255"/>
    </source>
</evidence>
<dbReference type="InterPro" id="IPR038670">
    <property type="entry name" value="HslJ-like_sf"/>
</dbReference>
<dbReference type="PROSITE" id="PS51257">
    <property type="entry name" value="PROKAR_LIPOPROTEIN"/>
    <property type="match status" value="1"/>
</dbReference>
<keyword evidence="3" id="KW-1185">Reference proteome</keyword>
<reference evidence="2 3" key="1">
    <citation type="submission" date="2018-09" db="EMBL/GenBank/DDBJ databases">
        <authorList>
            <person name="Wang F."/>
        </authorList>
    </citation>
    <scope>NUCLEOTIDE SEQUENCE [LARGE SCALE GENOMIC DNA]</scope>
    <source>
        <strain evidence="2 3">PLHSC7-2</strain>
    </source>
</reference>
<sequence>MLKQHKITLAAIMITGLAACSTADKQEADTVSLEQISNQQWQLVKVDEQTVTAMGEKFPSIMIQDDLKVNGVAGCNNFFGQAEFEEGNIRIEQMGMTMMMCPPPLDKIEQQVSATFAKWSPVTVSGNTMTVTGEDHTLTYQLK</sequence>
<protein>
    <submittedName>
        <fullName evidence="2">META domain-containing protein</fullName>
    </submittedName>
</protein>
<dbReference type="EMBL" id="QZCH01000018">
    <property type="protein sequence ID" value="RJG42367.1"/>
    <property type="molecule type" value="Genomic_DNA"/>
</dbReference>
<dbReference type="PANTHER" id="PTHR35535">
    <property type="entry name" value="HEAT SHOCK PROTEIN HSLJ"/>
    <property type="match status" value="1"/>
</dbReference>
<dbReference type="AlphaFoldDB" id="A0A418YCW6"/>
<dbReference type="Pfam" id="PF03724">
    <property type="entry name" value="META"/>
    <property type="match status" value="1"/>
</dbReference>
<dbReference type="InterPro" id="IPR053147">
    <property type="entry name" value="Hsp_HslJ-like"/>
</dbReference>
<dbReference type="RefSeq" id="WP_119911383.1">
    <property type="nucleotide sequence ID" value="NZ_QZCH01000018.1"/>
</dbReference>